<keyword evidence="3" id="KW-1185">Reference proteome</keyword>
<dbReference type="EMBL" id="CADEAL010000745">
    <property type="protein sequence ID" value="CAB1424616.1"/>
    <property type="molecule type" value="Genomic_DNA"/>
</dbReference>
<feature type="compositionally biased region" description="Basic and acidic residues" evidence="1">
    <location>
        <begin position="39"/>
        <end position="56"/>
    </location>
</feature>
<feature type="region of interest" description="Disordered" evidence="1">
    <location>
        <begin position="1"/>
        <end position="72"/>
    </location>
</feature>
<sequence>ERSRRVEGSALPAQTAATSGFCCRLPPPHGPASLRLHRRVEGDPDPTLHLRADSNKKTPASGKATTKACRGRVGRPVAAAAAGRLSPGSLSGAEG</sequence>
<evidence type="ECO:0000313" key="2">
    <source>
        <dbReference type="EMBL" id="CAB1424616.1"/>
    </source>
</evidence>
<evidence type="ECO:0000256" key="1">
    <source>
        <dbReference type="SAM" id="MobiDB-lite"/>
    </source>
</evidence>
<proteinExistence type="predicted"/>
<dbReference type="AlphaFoldDB" id="A0A9N7U605"/>
<evidence type="ECO:0000313" key="3">
    <source>
        <dbReference type="Proteomes" id="UP001153269"/>
    </source>
</evidence>
<protein>
    <submittedName>
        <fullName evidence="2">Uncharacterized protein</fullName>
    </submittedName>
</protein>
<reference evidence="2" key="1">
    <citation type="submission" date="2020-03" db="EMBL/GenBank/DDBJ databases">
        <authorList>
            <person name="Weist P."/>
        </authorList>
    </citation>
    <scope>NUCLEOTIDE SEQUENCE</scope>
</reference>
<feature type="non-terminal residue" evidence="2">
    <location>
        <position position="1"/>
    </location>
</feature>
<accession>A0A9N7U605</accession>
<name>A0A9N7U605_PLEPL</name>
<dbReference type="Proteomes" id="UP001153269">
    <property type="component" value="Unassembled WGS sequence"/>
</dbReference>
<comment type="caution">
    <text evidence="2">The sequence shown here is derived from an EMBL/GenBank/DDBJ whole genome shotgun (WGS) entry which is preliminary data.</text>
</comment>
<organism evidence="2 3">
    <name type="scientific">Pleuronectes platessa</name>
    <name type="common">European plaice</name>
    <dbReference type="NCBI Taxonomy" id="8262"/>
    <lineage>
        <taxon>Eukaryota</taxon>
        <taxon>Metazoa</taxon>
        <taxon>Chordata</taxon>
        <taxon>Craniata</taxon>
        <taxon>Vertebrata</taxon>
        <taxon>Euteleostomi</taxon>
        <taxon>Actinopterygii</taxon>
        <taxon>Neopterygii</taxon>
        <taxon>Teleostei</taxon>
        <taxon>Neoteleostei</taxon>
        <taxon>Acanthomorphata</taxon>
        <taxon>Carangaria</taxon>
        <taxon>Pleuronectiformes</taxon>
        <taxon>Pleuronectoidei</taxon>
        <taxon>Pleuronectidae</taxon>
        <taxon>Pleuronectes</taxon>
    </lineage>
</organism>
<gene>
    <name evidence="2" type="ORF">PLEPLA_LOCUS12544</name>
</gene>